<dbReference type="EMBL" id="BMQD01000010">
    <property type="protein sequence ID" value="GGK72638.1"/>
    <property type="molecule type" value="Genomic_DNA"/>
</dbReference>
<protein>
    <recommendedName>
        <fullName evidence="4">HTH tetR-type domain-containing protein</fullName>
    </recommendedName>
</protein>
<dbReference type="Proteomes" id="UP000627984">
    <property type="component" value="Unassembled WGS sequence"/>
</dbReference>
<proteinExistence type="predicted"/>
<evidence type="ECO:0000256" key="3">
    <source>
        <dbReference type="SAM" id="MobiDB-lite"/>
    </source>
</evidence>
<evidence type="ECO:0000313" key="5">
    <source>
        <dbReference type="EMBL" id="GGK72638.1"/>
    </source>
</evidence>
<dbReference type="PROSITE" id="PS50977">
    <property type="entry name" value="HTH_TETR_2"/>
    <property type="match status" value="1"/>
</dbReference>
<dbReference type="Pfam" id="PF00440">
    <property type="entry name" value="TetR_N"/>
    <property type="match status" value="1"/>
</dbReference>
<dbReference type="AlphaFoldDB" id="A0AA37F518"/>
<organism evidence="5 6">
    <name type="scientific">Planomonospora parontospora</name>
    <dbReference type="NCBI Taxonomy" id="58119"/>
    <lineage>
        <taxon>Bacteria</taxon>
        <taxon>Bacillati</taxon>
        <taxon>Actinomycetota</taxon>
        <taxon>Actinomycetes</taxon>
        <taxon>Streptosporangiales</taxon>
        <taxon>Streptosporangiaceae</taxon>
        <taxon>Planomonospora</taxon>
    </lineage>
</organism>
<feature type="DNA-binding region" description="H-T-H motif" evidence="2">
    <location>
        <begin position="47"/>
        <end position="66"/>
    </location>
</feature>
<dbReference type="PANTHER" id="PTHR30055:SF235">
    <property type="entry name" value="TRANSCRIPTIONAL REGULATORY PROTEIN"/>
    <property type="match status" value="1"/>
</dbReference>
<sequence>MDRGAPSAPAPRPDRPSRPTAKGSNRREELLDVTERVLVERGNAELSLRTVAAEAGVRLGHLQHYFRTRADLVQAVLARVLARSLREVADVTASAGGAVEPVVRSLLAQQEDDRLVRLFTEIWALAAHDGSVAAEVRAFYRDYTGHVAEFVRSRDPGLPPHLCRARAETFVMLIEGASLFRSGVAAEASAATDAELTALAAALLGGGPLTGP</sequence>
<dbReference type="SUPFAM" id="SSF46689">
    <property type="entry name" value="Homeodomain-like"/>
    <property type="match status" value="1"/>
</dbReference>
<dbReference type="InterPro" id="IPR050109">
    <property type="entry name" value="HTH-type_TetR-like_transc_reg"/>
</dbReference>
<dbReference type="InterPro" id="IPR036271">
    <property type="entry name" value="Tet_transcr_reg_TetR-rel_C_sf"/>
</dbReference>
<keyword evidence="1 2" id="KW-0238">DNA-binding</keyword>
<dbReference type="GO" id="GO:0000976">
    <property type="term" value="F:transcription cis-regulatory region binding"/>
    <property type="evidence" value="ECO:0007669"/>
    <property type="project" value="TreeGrafter"/>
</dbReference>
<evidence type="ECO:0000256" key="2">
    <source>
        <dbReference type="PROSITE-ProRule" id="PRU00335"/>
    </source>
</evidence>
<feature type="region of interest" description="Disordered" evidence="3">
    <location>
        <begin position="1"/>
        <end position="28"/>
    </location>
</feature>
<name>A0AA37F518_9ACTN</name>
<dbReference type="GO" id="GO:0003700">
    <property type="term" value="F:DNA-binding transcription factor activity"/>
    <property type="evidence" value="ECO:0007669"/>
    <property type="project" value="TreeGrafter"/>
</dbReference>
<evidence type="ECO:0000259" key="4">
    <source>
        <dbReference type="PROSITE" id="PS50977"/>
    </source>
</evidence>
<dbReference type="Gene3D" id="1.10.357.10">
    <property type="entry name" value="Tetracycline Repressor, domain 2"/>
    <property type="match status" value="1"/>
</dbReference>
<dbReference type="SUPFAM" id="SSF48498">
    <property type="entry name" value="Tetracyclin repressor-like, C-terminal domain"/>
    <property type="match status" value="1"/>
</dbReference>
<evidence type="ECO:0000313" key="6">
    <source>
        <dbReference type="Proteomes" id="UP000627984"/>
    </source>
</evidence>
<reference evidence="5" key="2">
    <citation type="submission" date="2022-09" db="EMBL/GenBank/DDBJ databases">
        <authorList>
            <person name="Sun Q."/>
            <person name="Ohkuma M."/>
        </authorList>
    </citation>
    <scope>NUCLEOTIDE SEQUENCE</scope>
    <source>
        <strain evidence="5">JCM 3093</strain>
    </source>
</reference>
<reference evidence="5" key="1">
    <citation type="journal article" date="2014" name="Int. J. Syst. Evol. Microbiol.">
        <title>Complete genome sequence of Corynebacterium casei LMG S-19264T (=DSM 44701T), isolated from a smear-ripened cheese.</title>
        <authorList>
            <consortium name="US DOE Joint Genome Institute (JGI-PGF)"/>
            <person name="Walter F."/>
            <person name="Albersmeier A."/>
            <person name="Kalinowski J."/>
            <person name="Ruckert C."/>
        </authorList>
    </citation>
    <scope>NUCLEOTIDE SEQUENCE</scope>
    <source>
        <strain evidence="5">JCM 3093</strain>
    </source>
</reference>
<dbReference type="InterPro" id="IPR009057">
    <property type="entry name" value="Homeodomain-like_sf"/>
</dbReference>
<comment type="caution">
    <text evidence="5">The sequence shown here is derived from an EMBL/GenBank/DDBJ whole genome shotgun (WGS) entry which is preliminary data.</text>
</comment>
<dbReference type="RefSeq" id="WP_239320075.1">
    <property type="nucleotide sequence ID" value="NZ_BMQD01000010.1"/>
</dbReference>
<dbReference type="InterPro" id="IPR001647">
    <property type="entry name" value="HTH_TetR"/>
</dbReference>
<evidence type="ECO:0000256" key="1">
    <source>
        <dbReference type="ARBA" id="ARBA00023125"/>
    </source>
</evidence>
<feature type="domain" description="HTH tetR-type" evidence="4">
    <location>
        <begin position="24"/>
        <end position="84"/>
    </location>
</feature>
<accession>A0AA37F518</accession>
<dbReference type="PANTHER" id="PTHR30055">
    <property type="entry name" value="HTH-TYPE TRANSCRIPTIONAL REGULATOR RUTR"/>
    <property type="match status" value="1"/>
</dbReference>
<gene>
    <name evidence="5" type="ORF">GCM10010126_35140</name>
</gene>